<protein>
    <submittedName>
        <fullName evidence="1">Uncharacterized protein</fullName>
    </submittedName>
</protein>
<evidence type="ECO:0000313" key="2">
    <source>
        <dbReference type="Proteomes" id="UP000654075"/>
    </source>
</evidence>
<organism evidence="1 2">
    <name type="scientific">Polarella glacialis</name>
    <name type="common">Dinoflagellate</name>
    <dbReference type="NCBI Taxonomy" id="89957"/>
    <lineage>
        <taxon>Eukaryota</taxon>
        <taxon>Sar</taxon>
        <taxon>Alveolata</taxon>
        <taxon>Dinophyceae</taxon>
        <taxon>Suessiales</taxon>
        <taxon>Suessiaceae</taxon>
        <taxon>Polarella</taxon>
    </lineage>
</organism>
<keyword evidence="2" id="KW-1185">Reference proteome</keyword>
<reference evidence="1" key="1">
    <citation type="submission" date="2021-02" db="EMBL/GenBank/DDBJ databases">
        <authorList>
            <person name="Dougan E. K."/>
            <person name="Rhodes N."/>
            <person name="Thang M."/>
            <person name="Chan C."/>
        </authorList>
    </citation>
    <scope>NUCLEOTIDE SEQUENCE</scope>
</reference>
<name>A0A813EGL5_POLGL</name>
<dbReference type="OrthoDB" id="2147437at2759"/>
<dbReference type="EMBL" id="CAJNNV010011403">
    <property type="protein sequence ID" value="CAE8599710.1"/>
    <property type="molecule type" value="Genomic_DNA"/>
</dbReference>
<dbReference type="Proteomes" id="UP000654075">
    <property type="component" value="Unassembled WGS sequence"/>
</dbReference>
<comment type="caution">
    <text evidence="1">The sequence shown here is derived from an EMBL/GenBank/DDBJ whole genome shotgun (WGS) entry which is preliminary data.</text>
</comment>
<gene>
    <name evidence="1" type="ORF">PGLA1383_LOCUS18051</name>
</gene>
<sequence length="578" mass="63149">MVFARNHLCQVPGQQMALPVLVWVKTAELLISRVPPRSGDLSEGEMPEEERSWFQEMLRTHLSAAATVRQMMVARGGTLETLAKSLSGSASPASTLTEADGGPQSICIALAATCFGVNAAPIWTKADLERATSRGLDRANSQALSLQRSVSRTSDDDAGALWPRRLRRLALCLLAEAVSRGCRKLVRSLASAASEEDEAEVFSKLLWDALGIDAGSVLEPCDEAAKEPPERTRPEAHVDECDTLRAQRRSALLFAPQGKHFQAGLTNCTPQGIVGTLMIHFALRSAKAGSSDISPCNQPMVEELTYKLWKREISMKAFVEAVLPGDVAPGAVQAALYAQGLRYHTSKERRGGLLPLSQPDDVLRALAREQRYLAYLARLRAKLQQQAAGNRTLLRAQGRREILASFLPAHSGLPKLFRPAEVDELNAKRLSAGNRLQLELLPTGLLKHHCCFPQCPQYLQDLGSEADARAESAERKGVGSAVLANRRYGLFEHLAPMMWAEVHGKDAYIPLLHSASQAGATKASQAGKSANGDNRVHHHICESLKRLLKGRPAEHEASSDWLVETVQQVLEDLHKLQQ</sequence>
<accession>A0A813EGL5</accession>
<dbReference type="AlphaFoldDB" id="A0A813EGL5"/>
<proteinExistence type="predicted"/>
<evidence type="ECO:0000313" key="1">
    <source>
        <dbReference type="EMBL" id="CAE8599710.1"/>
    </source>
</evidence>